<dbReference type="GO" id="GO:0016747">
    <property type="term" value="F:acyltransferase activity, transferring groups other than amino-acyl groups"/>
    <property type="evidence" value="ECO:0007669"/>
    <property type="project" value="InterPro"/>
</dbReference>
<keyword evidence="1" id="KW-1133">Transmembrane helix</keyword>
<organism evidence="3 4">
    <name type="scientific">Quisquiliibacterium transsilvanicum</name>
    <dbReference type="NCBI Taxonomy" id="1549638"/>
    <lineage>
        <taxon>Bacteria</taxon>
        <taxon>Pseudomonadati</taxon>
        <taxon>Pseudomonadota</taxon>
        <taxon>Betaproteobacteria</taxon>
        <taxon>Burkholderiales</taxon>
        <taxon>Burkholderiaceae</taxon>
        <taxon>Quisquiliibacterium</taxon>
    </lineage>
</organism>
<protein>
    <submittedName>
        <fullName evidence="3">Peptidoglycan/LPS O-acetylase OafA/YrhL</fullName>
    </submittedName>
</protein>
<feature type="transmembrane region" description="Helical" evidence="1">
    <location>
        <begin position="44"/>
        <end position="67"/>
    </location>
</feature>
<feature type="domain" description="Acyltransferase 3" evidence="2">
    <location>
        <begin position="16"/>
        <end position="330"/>
    </location>
</feature>
<dbReference type="PANTHER" id="PTHR23028">
    <property type="entry name" value="ACETYLTRANSFERASE"/>
    <property type="match status" value="1"/>
</dbReference>
<reference evidence="3 4" key="1">
    <citation type="submission" date="2020-08" db="EMBL/GenBank/DDBJ databases">
        <title>Genomic Encyclopedia of Type Strains, Phase IV (KMG-IV): sequencing the most valuable type-strain genomes for metagenomic binning, comparative biology and taxonomic classification.</title>
        <authorList>
            <person name="Goeker M."/>
        </authorList>
    </citation>
    <scope>NUCLEOTIDE SEQUENCE [LARGE SCALE GENOMIC DNA]</scope>
    <source>
        <strain evidence="3 4">DSM 29781</strain>
    </source>
</reference>
<dbReference type="InterPro" id="IPR050879">
    <property type="entry name" value="Acyltransferase_3"/>
</dbReference>
<dbReference type="Proteomes" id="UP000532440">
    <property type="component" value="Unassembled WGS sequence"/>
</dbReference>
<evidence type="ECO:0000256" key="1">
    <source>
        <dbReference type="SAM" id="Phobius"/>
    </source>
</evidence>
<comment type="caution">
    <text evidence="3">The sequence shown here is derived from an EMBL/GenBank/DDBJ whole genome shotgun (WGS) entry which is preliminary data.</text>
</comment>
<keyword evidence="1" id="KW-0472">Membrane</keyword>
<dbReference type="EMBL" id="JACHGB010000007">
    <property type="protein sequence ID" value="MBB5273494.1"/>
    <property type="molecule type" value="Genomic_DNA"/>
</dbReference>
<feature type="transmembrane region" description="Helical" evidence="1">
    <location>
        <begin position="219"/>
        <end position="238"/>
    </location>
</feature>
<feature type="transmembrane region" description="Helical" evidence="1">
    <location>
        <begin position="313"/>
        <end position="333"/>
    </location>
</feature>
<evidence type="ECO:0000313" key="4">
    <source>
        <dbReference type="Proteomes" id="UP000532440"/>
    </source>
</evidence>
<feature type="transmembrane region" description="Helical" evidence="1">
    <location>
        <begin position="12"/>
        <end position="32"/>
    </location>
</feature>
<keyword evidence="4" id="KW-1185">Reference proteome</keyword>
<feature type="transmembrane region" description="Helical" evidence="1">
    <location>
        <begin position="250"/>
        <end position="268"/>
    </location>
</feature>
<gene>
    <name evidence="3" type="ORF">HNQ70_003524</name>
</gene>
<keyword evidence="1" id="KW-0812">Transmembrane</keyword>
<dbReference type="GO" id="GO:0016020">
    <property type="term" value="C:membrane"/>
    <property type="evidence" value="ECO:0007669"/>
    <property type="project" value="TreeGrafter"/>
</dbReference>
<feature type="transmembrane region" description="Helical" evidence="1">
    <location>
        <begin position="79"/>
        <end position="97"/>
    </location>
</feature>
<dbReference type="InterPro" id="IPR002656">
    <property type="entry name" value="Acyl_transf_3_dom"/>
</dbReference>
<proteinExistence type="predicted"/>
<sequence>MSAAGRPAQEETLWTLEAWRGLAAWLVVYAHLHPLAGLDLPLLRFAFTGVDLFFVLSGFVFAPYLFGRPVQARAFAVRRFFRIYPAYLLALGIYLLMKWQAGGPLEYVWQHMVFAHLQSREMSFYYNPAFWSLPSEVEYYLLLPLLAAFTGGRPGRFAALVAGALLLRLAIGNASDAGAANLAFVWLHHLPGMGLEFLLGACAWRLAPLLRGAAARLGLLAAGLAGWLFLAALFAAQGDAGLNAGPLRGQVSWLAALCFAAMVAATALPRGRASARTVWFANWAGRLSYGTYLLHIAALRVVEPHAARLGPALALLAGCALTLAGAWLLYQLWEDPWRKFGRNLAMRVPQ</sequence>
<accession>A0A7W8MAV0</accession>
<dbReference type="GO" id="GO:0009103">
    <property type="term" value="P:lipopolysaccharide biosynthetic process"/>
    <property type="evidence" value="ECO:0007669"/>
    <property type="project" value="TreeGrafter"/>
</dbReference>
<dbReference type="RefSeq" id="WP_183970180.1">
    <property type="nucleotide sequence ID" value="NZ_BAABEW010000020.1"/>
</dbReference>
<feature type="transmembrane region" description="Helical" evidence="1">
    <location>
        <begin position="186"/>
        <end position="207"/>
    </location>
</feature>
<name>A0A7W8MAV0_9BURK</name>
<feature type="transmembrane region" description="Helical" evidence="1">
    <location>
        <begin position="280"/>
        <end position="301"/>
    </location>
</feature>
<dbReference type="PANTHER" id="PTHR23028:SF53">
    <property type="entry name" value="ACYL_TRANSF_3 DOMAIN-CONTAINING PROTEIN"/>
    <property type="match status" value="1"/>
</dbReference>
<dbReference type="Pfam" id="PF01757">
    <property type="entry name" value="Acyl_transf_3"/>
    <property type="match status" value="1"/>
</dbReference>
<dbReference type="AlphaFoldDB" id="A0A7W8MAV0"/>
<evidence type="ECO:0000259" key="2">
    <source>
        <dbReference type="Pfam" id="PF01757"/>
    </source>
</evidence>
<evidence type="ECO:0000313" key="3">
    <source>
        <dbReference type="EMBL" id="MBB5273494.1"/>
    </source>
</evidence>